<evidence type="ECO:0000313" key="6">
    <source>
        <dbReference type="EMBL" id="RDI41520.1"/>
    </source>
</evidence>
<feature type="domain" description="HTH lysR-type" evidence="5">
    <location>
        <begin position="3"/>
        <end position="60"/>
    </location>
</feature>
<protein>
    <submittedName>
        <fullName evidence="6">DNA-binding transcriptional LysR family regulator</fullName>
    </submittedName>
</protein>
<evidence type="ECO:0000256" key="3">
    <source>
        <dbReference type="ARBA" id="ARBA00023125"/>
    </source>
</evidence>
<keyword evidence="7" id="KW-1185">Reference proteome</keyword>
<comment type="caution">
    <text evidence="6">The sequence shown here is derived from an EMBL/GenBank/DDBJ whole genome shotgun (WGS) entry which is preliminary data.</text>
</comment>
<evidence type="ECO:0000256" key="2">
    <source>
        <dbReference type="ARBA" id="ARBA00023015"/>
    </source>
</evidence>
<dbReference type="EMBL" id="QQAX01000019">
    <property type="protein sequence ID" value="RDI41520.1"/>
    <property type="molecule type" value="Genomic_DNA"/>
</dbReference>
<keyword evidence="3 6" id="KW-0238">DNA-binding</keyword>
<dbReference type="CDD" id="cd05466">
    <property type="entry name" value="PBP2_LTTR_substrate"/>
    <property type="match status" value="1"/>
</dbReference>
<dbReference type="Pfam" id="PF03466">
    <property type="entry name" value="LysR_substrate"/>
    <property type="match status" value="1"/>
</dbReference>
<evidence type="ECO:0000256" key="4">
    <source>
        <dbReference type="ARBA" id="ARBA00023163"/>
    </source>
</evidence>
<dbReference type="AlphaFoldDB" id="A0A370GE55"/>
<dbReference type="RefSeq" id="WP_170131850.1">
    <property type="nucleotide sequence ID" value="NZ_LR699114.1"/>
</dbReference>
<dbReference type="Gene3D" id="3.40.190.290">
    <property type="match status" value="1"/>
</dbReference>
<dbReference type="Proteomes" id="UP000254720">
    <property type="component" value="Unassembled WGS sequence"/>
</dbReference>
<dbReference type="GO" id="GO:0003677">
    <property type="term" value="F:DNA binding"/>
    <property type="evidence" value="ECO:0007669"/>
    <property type="project" value="UniProtKB-KW"/>
</dbReference>
<dbReference type="InterPro" id="IPR036388">
    <property type="entry name" value="WH-like_DNA-bd_sf"/>
</dbReference>
<keyword evidence="2" id="KW-0805">Transcription regulation</keyword>
<dbReference type="InterPro" id="IPR036390">
    <property type="entry name" value="WH_DNA-bd_sf"/>
</dbReference>
<dbReference type="Gene3D" id="1.10.10.10">
    <property type="entry name" value="Winged helix-like DNA-binding domain superfamily/Winged helix DNA-binding domain"/>
    <property type="match status" value="1"/>
</dbReference>
<gene>
    <name evidence="6" type="ORF">C8D86_11938</name>
</gene>
<dbReference type="InterPro" id="IPR005119">
    <property type="entry name" value="LysR_subst-bd"/>
</dbReference>
<dbReference type="PANTHER" id="PTHR30419">
    <property type="entry name" value="HTH-TYPE TRANSCRIPTIONAL REGULATOR YBHD"/>
    <property type="match status" value="1"/>
</dbReference>
<name>A0A370GE55_9COXI</name>
<organism evidence="6 7">
    <name type="scientific">Aquicella lusitana</name>
    <dbReference type="NCBI Taxonomy" id="254246"/>
    <lineage>
        <taxon>Bacteria</taxon>
        <taxon>Pseudomonadati</taxon>
        <taxon>Pseudomonadota</taxon>
        <taxon>Gammaproteobacteria</taxon>
        <taxon>Legionellales</taxon>
        <taxon>Coxiellaceae</taxon>
        <taxon>Aquicella</taxon>
    </lineage>
</organism>
<accession>A0A370GE55</accession>
<evidence type="ECO:0000313" key="7">
    <source>
        <dbReference type="Proteomes" id="UP000254720"/>
    </source>
</evidence>
<dbReference type="SUPFAM" id="SSF53850">
    <property type="entry name" value="Periplasmic binding protein-like II"/>
    <property type="match status" value="1"/>
</dbReference>
<evidence type="ECO:0000256" key="1">
    <source>
        <dbReference type="ARBA" id="ARBA00009437"/>
    </source>
</evidence>
<dbReference type="SUPFAM" id="SSF46785">
    <property type="entry name" value="Winged helix' DNA-binding domain"/>
    <property type="match status" value="1"/>
</dbReference>
<dbReference type="FunFam" id="1.10.10.10:FF:000001">
    <property type="entry name" value="LysR family transcriptional regulator"/>
    <property type="match status" value="1"/>
</dbReference>
<dbReference type="InterPro" id="IPR050950">
    <property type="entry name" value="HTH-type_LysR_regulators"/>
</dbReference>
<keyword evidence="4" id="KW-0804">Transcription</keyword>
<sequence>MIPSPADLTYFLEVARLQNLSRAAESLAISQPSLSLAIQRLEKSVGTSLLTRHKRGVSLTQAGRQLLAHTRQLLQHWDTIKSQTLASVHQIQGCFTIGCHSSVALHSLPRFLGDLLENNPRLEIKLQHDHSRKITEQVIRLQIDIGIVVNPVRHPDLIIKHLDNDRIQLWRGRSERKIQDLHSGEAVLLCDPDMSQTQSILKKLKRDGIAYKRIISTNNLEVIADLTQSGCGIGILPGNVARARNLISIPKAPFYQDEICLLYRGENRDVKAIQAITNAVKAAFKSCQGL</sequence>
<dbReference type="PROSITE" id="PS50931">
    <property type="entry name" value="HTH_LYSR"/>
    <property type="match status" value="1"/>
</dbReference>
<dbReference type="GO" id="GO:0003700">
    <property type="term" value="F:DNA-binding transcription factor activity"/>
    <property type="evidence" value="ECO:0007669"/>
    <property type="project" value="InterPro"/>
</dbReference>
<comment type="similarity">
    <text evidence="1">Belongs to the LysR transcriptional regulatory family.</text>
</comment>
<dbReference type="PRINTS" id="PR00039">
    <property type="entry name" value="HTHLYSR"/>
</dbReference>
<dbReference type="InterPro" id="IPR000847">
    <property type="entry name" value="LysR_HTH_N"/>
</dbReference>
<evidence type="ECO:0000259" key="5">
    <source>
        <dbReference type="PROSITE" id="PS50931"/>
    </source>
</evidence>
<proteinExistence type="inferred from homology"/>
<dbReference type="Pfam" id="PF00126">
    <property type="entry name" value="HTH_1"/>
    <property type="match status" value="1"/>
</dbReference>
<reference evidence="6 7" key="1">
    <citation type="submission" date="2018-07" db="EMBL/GenBank/DDBJ databases">
        <title>Genomic Encyclopedia of Type Strains, Phase IV (KMG-IV): sequencing the most valuable type-strain genomes for metagenomic binning, comparative biology and taxonomic classification.</title>
        <authorList>
            <person name="Goeker M."/>
        </authorList>
    </citation>
    <scope>NUCLEOTIDE SEQUENCE [LARGE SCALE GENOMIC DNA]</scope>
    <source>
        <strain evidence="6 7">DSM 16500</strain>
    </source>
</reference>
<dbReference type="GO" id="GO:0005829">
    <property type="term" value="C:cytosol"/>
    <property type="evidence" value="ECO:0007669"/>
    <property type="project" value="TreeGrafter"/>
</dbReference>